<organism evidence="3 4">
    <name type="scientific">Symbiodinium natans</name>
    <dbReference type="NCBI Taxonomy" id="878477"/>
    <lineage>
        <taxon>Eukaryota</taxon>
        <taxon>Sar</taxon>
        <taxon>Alveolata</taxon>
        <taxon>Dinophyceae</taxon>
        <taxon>Suessiales</taxon>
        <taxon>Symbiodiniaceae</taxon>
        <taxon>Symbiodinium</taxon>
    </lineage>
</organism>
<feature type="region of interest" description="Disordered" evidence="1">
    <location>
        <begin position="498"/>
        <end position="550"/>
    </location>
</feature>
<dbReference type="GO" id="GO:0031410">
    <property type="term" value="C:cytoplasmic vesicle"/>
    <property type="evidence" value="ECO:0007669"/>
    <property type="project" value="TreeGrafter"/>
</dbReference>
<evidence type="ECO:0000313" key="4">
    <source>
        <dbReference type="Proteomes" id="UP000604046"/>
    </source>
</evidence>
<name>A0A812SBI0_9DINO</name>
<dbReference type="AlphaFoldDB" id="A0A812SBI0"/>
<protein>
    <recommendedName>
        <fullName evidence="2">uDENN domain-containing protein</fullName>
    </recommendedName>
</protein>
<evidence type="ECO:0000313" key="3">
    <source>
        <dbReference type="EMBL" id="CAE7471948.1"/>
    </source>
</evidence>
<dbReference type="InterPro" id="IPR005113">
    <property type="entry name" value="uDENN_dom"/>
</dbReference>
<dbReference type="GO" id="GO:0032483">
    <property type="term" value="P:regulation of Rab protein signal transduction"/>
    <property type="evidence" value="ECO:0007669"/>
    <property type="project" value="TreeGrafter"/>
</dbReference>
<dbReference type="EMBL" id="CAJNDS010002434">
    <property type="protein sequence ID" value="CAE7471948.1"/>
    <property type="molecule type" value="Genomic_DNA"/>
</dbReference>
<dbReference type="SMART" id="SM00800">
    <property type="entry name" value="uDENN"/>
    <property type="match status" value="1"/>
</dbReference>
<dbReference type="Gene3D" id="3.30.450.200">
    <property type="match status" value="1"/>
</dbReference>
<sequence>MDGGRSLPESAVRYFAVIGVPDEATLPEAGDGLPVQVLQRYPQKDHKDVRFPPALASFCFPRGGAQVAMPEDEMAETLHGFVLTNEAGDRCFGAALHIWCFHSSGACLLQRALAVVSTQPLWGAFRAFLYSLRYSGNSPERFVVSFVSETPLPPPGFQVIVPWPEIPAFALQRPAPNQLPLLDLPVRWHGKGPKAFVSVTFPPFAKLLDFWIPVPVTGAEVSESSFDSGTSFQSDKSKPKMGVLYWGGGLEGQGWDLSGRARGGFPRIDRYSDALVDSWKGRMENAQVTLRMCASEGPGFKRYMKHFMMLSSQACVEFRLKQYHRYNTVNRRKVLTERQVIGGILDCWNRTTANSGNSGMRISNGGPGEPSFIAFLRRRARRYRAQAHKLGGHFAAVILEGGQEELKFVAAARTLSAERKSSIKRVLLILGGPDGIPGGIRQEMRLALEEYTDFPLLGLALPGGILHSYYALATVLVFHDQGLLIPYLEFHVGKPRQVVKPKARPPTRQGEIHEMPRSANSEDPTIPKVPEPSEPSEPREAPPRPPTNITNITNITNLTNGLGACTPKPKPPSCPPPAHLLAQRPRLPDQPPERVFDGPFFAGMSALCAFGEILVGLIWPLRPAAVYVPLLPDALVDFCGAPLPFVLGISSEMVQRAEAICEPQTMFVDIDHGEIRAIQENCMSTTLGFCSTRPVLVSDS</sequence>
<dbReference type="OrthoDB" id="6019893at2759"/>
<dbReference type="InterPro" id="IPR043153">
    <property type="entry name" value="DENN_C"/>
</dbReference>
<dbReference type="InterPro" id="IPR051696">
    <property type="entry name" value="DENN_Domain_GEFs"/>
</dbReference>
<dbReference type="Gene3D" id="3.40.50.11500">
    <property type="match status" value="1"/>
</dbReference>
<dbReference type="PANTHER" id="PTHR12296">
    <property type="entry name" value="DENN DOMAIN-CONTAINING PROTEIN 4"/>
    <property type="match status" value="1"/>
</dbReference>
<comment type="caution">
    <text evidence="3">The sequence shown here is derived from an EMBL/GenBank/DDBJ whole genome shotgun (WGS) entry which is preliminary data.</text>
</comment>
<proteinExistence type="predicted"/>
<accession>A0A812SBI0</accession>
<keyword evidence="4" id="KW-1185">Reference proteome</keyword>
<feature type="domain" description="uDENN" evidence="2">
    <location>
        <begin position="8"/>
        <end position="99"/>
    </location>
</feature>
<evidence type="ECO:0000259" key="2">
    <source>
        <dbReference type="SMART" id="SM00800"/>
    </source>
</evidence>
<gene>
    <name evidence="3" type="ORF">SNAT2548_LOCUS26501</name>
</gene>
<dbReference type="Proteomes" id="UP000604046">
    <property type="component" value="Unassembled WGS sequence"/>
</dbReference>
<evidence type="ECO:0000256" key="1">
    <source>
        <dbReference type="SAM" id="MobiDB-lite"/>
    </source>
</evidence>
<reference evidence="3" key="1">
    <citation type="submission" date="2021-02" db="EMBL/GenBank/DDBJ databases">
        <authorList>
            <person name="Dougan E. K."/>
            <person name="Rhodes N."/>
            <person name="Thang M."/>
            <person name="Chan C."/>
        </authorList>
    </citation>
    <scope>NUCLEOTIDE SEQUENCE</scope>
</reference>
<dbReference type="PANTHER" id="PTHR12296:SF21">
    <property type="entry name" value="DENN DOMAIN-CONTAINING PROTEIN 3"/>
    <property type="match status" value="1"/>
</dbReference>
<dbReference type="InterPro" id="IPR001194">
    <property type="entry name" value="cDENN_dom"/>
</dbReference>
<dbReference type="Pfam" id="PF02141">
    <property type="entry name" value="DENN"/>
    <property type="match status" value="1"/>
</dbReference>
<dbReference type="Pfam" id="PF03456">
    <property type="entry name" value="uDENN"/>
    <property type="match status" value="1"/>
</dbReference>